<name>A0A438BV79_VITVI</name>
<protein>
    <submittedName>
        <fullName evidence="1">Protein kinesin light chain-related 1</fullName>
    </submittedName>
</protein>
<accession>A0A438BV79</accession>
<proteinExistence type="predicted"/>
<dbReference type="PANTHER" id="PTHR46284:SF2">
    <property type="entry name" value="PROTEIN KINESIN LIGHT CHAIN-RELATED 1"/>
    <property type="match status" value="1"/>
</dbReference>
<dbReference type="EMBL" id="QGNW01002610">
    <property type="protein sequence ID" value="RVW14884.1"/>
    <property type="molecule type" value="Genomic_DNA"/>
</dbReference>
<sequence>MTLDRTARHKKDHVANLKYEASRCFCCLICLLFYGNAPWAPSHAKTTSACSQPFSISFDVESVILTISSWNLYRVEDAIEILEYVLKLREEQLGTANPDFDDEKKRLSELLKEAGKARNRKAKSLQNLIDPNSKRTKKETKRWSGLGFRIG</sequence>
<organism evidence="1 2">
    <name type="scientific">Vitis vinifera</name>
    <name type="common">Grape</name>
    <dbReference type="NCBI Taxonomy" id="29760"/>
    <lineage>
        <taxon>Eukaryota</taxon>
        <taxon>Viridiplantae</taxon>
        <taxon>Streptophyta</taxon>
        <taxon>Embryophyta</taxon>
        <taxon>Tracheophyta</taxon>
        <taxon>Spermatophyta</taxon>
        <taxon>Magnoliopsida</taxon>
        <taxon>eudicotyledons</taxon>
        <taxon>Gunneridae</taxon>
        <taxon>Pentapetalae</taxon>
        <taxon>rosids</taxon>
        <taxon>Vitales</taxon>
        <taxon>Vitaceae</taxon>
        <taxon>Viteae</taxon>
        <taxon>Vitis</taxon>
    </lineage>
</organism>
<evidence type="ECO:0000313" key="1">
    <source>
        <dbReference type="EMBL" id="RVW14884.1"/>
    </source>
</evidence>
<evidence type="ECO:0000313" key="2">
    <source>
        <dbReference type="Proteomes" id="UP000288805"/>
    </source>
</evidence>
<dbReference type="Proteomes" id="UP000288805">
    <property type="component" value="Unassembled WGS sequence"/>
</dbReference>
<dbReference type="PANTHER" id="PTHR46284">
    <property type="entry name" value="PROTEIN KINESIN LIGHT CHAIN-RELATED 3"/>
    <property type="match status" value="1"/>
</dbReference>
<reference evidence="1 2" key="1">
    <citation type="journal article" date="2018" name="PLoS Genet.">
        <title>Population sequencing reveals clonal diversity and ancestral inbreeding in the grapevine cultivar Chardonnay.</title>
        <authorList>
            <person name="Roach M.J."/>
            <person name="Johnson D.L."/>
            <person name="Bohlmann J."/>
            <person name="van Vuuren H.J."/>
            <person name="Jones S.J."/>
            <person name="Pretorius I.S."/>
            <person name="Schmidt S.A."/>
            <person name="Borneman A.R."/>
        </authorList>
    </citation>
    <scope>NUCLEOTIDE SEQUENCE [LARGE SCALE GENOMIC DNA]</scope>
    <source>
        <strain evidence="2">cv. Chardonnay</strain>
        <tissue evidence="1">Leaf</tissue>
    </source>
</reference>
<gene>
    <name evidence="1" type="primary">KLCR1_2</name>
    <name evidence="1" type="ORF">CK203_072277</name>
</gene>
<dbReference type="AlphaFoldDB" id="A0A438BV79"/>
<comment type="caution">
    <text evidence="1">The sequence shown here is derived from an EMBL/GenBank/DDBJ whole genome shotgun (WGS) entry which is preliminary data.</text>
</comment>